<evidence type="ECO:0000313" key="1">
    <source>
        <dbReference type="EMBL" id="OLP84893.1"/>
    </source>
</evidence>
<organism evidence="1 2">
    <name type="scientific">Symbiodinium microadriaticum</name>
    <name type="common">Dinoflagellate</name>
    <name type="synonym">Zooxanthella microadriatica</name>
    <dbReference type="NCBI Taxonomy" id="2951"/>
    <lineage>
        <taxon>Eukaryota</taxon>
        <taxon>Sar</taxon>
        <taxon>Alveolata</taxon>
        <taxon>Dinophyceae</taxon>
        <taxon>Suessiales</taxon>
        <taxon>Symbiodiniaceae</taxon>
        <taxon>Symbiodinium</taxon>
    </lineage>
</organism>
<proteinExistence type="predicted"/>
<reference evidence="1 2" key="1">
    <citation type="submission" date="2016-02" db="EMBL/GenBank/DDBJ databases">
        <title>Genome analysis of coral dinoflagellate symbionts highlights evolutionary adaptations to a symbiotic lifestyle.</title>
        <authorList>
            <person name="Aranda M."/>
            <person name="Li Y."/>
            <person name="Liew Y.J."/>
            <person name="Baumgarten S."/>
            <person name="Simakov O."/>
            <person name="Wilson M."/>
            <person name="Piel J."/>
            <person name="Ashoor H."/>
            <person name="Bougouffa S."/>
            <person name="Bajic V.B."/>
            <person name="Ryu T."/>
            <person name="Ravasi T."/>
            <person name="Bayer T."/>
            <person name="Micklem G."/>
            <person name="Kim H."/>
            <person name="Bhak J."/>
            <person name="Lajeunesse T.C."/>
            <person name="Voolstra C.R."/>
        </authorList>
    </citation>
    <scope>NUCLEOTIDE SEQUENCE [LARGE SCALE GENOMIC DNA]</scope>
    <source>
        <strain evidence="1 2">CCMP2467</strain>
    </source>
</reference>
<sequence>MMLLADLDATTTVSDSTTRAFKVQHMRWRIQAPQHPKHKFRLSGDDSMRSMCDMDPIYDKRASRMDVVFRPGDIRSTLDDRLMEKASEVRKSVLLVQELMNAVPHYFLVAGVDEERNFVRGRKRSDPSAYVDIIDYDDTGESHGALIKCIAQAKAHLLCKECTQPDWSMYPPLDPLVATVMEWAHSMDDEQWAQVKDAADGR</sequence>
<dbReference type="Proteomes" id="UP000186817">
    <property type="component" value="Unassembled WGS sequence"/>
</dbReference>
<accession>A0A1Q9CPM4</accession>
<gene>
    <name evidence="1" type="ORF">AK812_SmicGene34183</name>
</gene>
<dbReference type="EMBL" id="LSRX01001009">
    <property type="protein sequence ID" value="OLP84893.1"/>
    <property type="molecule type" value="Genomic_DNA"/>
</dbReference>
<protein>
    <submittedName>
        <fullName evidence="1">Uncharacterized protein</fullName>
    </submittedName>
</protein>
<dbReference type="OrthoDB" id="407067at2759"/>
<keyword evidence="2" id="KW-1185">Reference proteome</keyword>
<dbReference type="AlphaFoldDB" id="A0A1Q9CPM4"/>
<evidence type="ECO:0000313" key="2">
    <source>
        <dbReference type="Proteomes" id="UP000186817"/>
    </source>
</evidence>
<comment type="caution">
    <text evidence="1">The sequence shown here is derived from an EMBL/GenBank/DDBJ whole genome shotgun (WGS) entry which is preliminary data.</text>
</comment>
<name>A0A1Q9CPM4_SYMMI</name>